<dbReference type="Gene3D" id="3.40.190.10">
    <property type="entry name" value="Periplasmic binding protein-like II"/>
    <property type="match status" value="1"/>
</dbReference>
<keyword evidence="4" id="KW-1185">Reference proteome</keyword>
<dbReference type="Proteomes" id="UP001055247">
    <property type="component" value="Unassembled WGS sequence"/>
</dbReference>
<dbReference type="Pfam" id="PF03466">
    <property type="entry name" value="LysR_substrate"/>
    <property type="match status" value="1"/>
</dbReference>
<dbReference type="GO" id="GO:0003700">
    <property type="term" value="F:DNA-binding transcription factor activity"/>
    <property type="evidence" value="ECO:0007669"/>
    <property type="project" value="TreeGrafter"/>
</dbReference>
<reference evidence="3" key="2">
    <citation type="submission" date="2021-08" db="EMBL/GenBank/DDBJ databases">
        <authorList>
            <person name="Tani A."/>
            <person name="Ola A."/>
            <person name="Ogura Y."/>
            <person name="Katsura K."/>
            <person name="Hayashi T."/>
        </authorList>
    </citation>
    <scope>NUCLEOTIDE SEQUENCE</scope>
    <source>
        <strain evidence="3">DSM 16372</strain>
    </source>
</reference>
<evidence type="ECO:0000259" key="2">
    <source>
        <dbReference type="Pfam" id="PF03466"/>
    </source>
</evidence>
<comment type="caution">
    <text evidence="3">The sequence shown here is derived from an EMBL/GenBank/DDBJ whole genome shotgun (WGS) entry which is preliminary data.</text>
</comment>
<name>A0AAV5A0F4_9HYPH</name>
<proteinExistence type="inferred from homology"/>
<protein>
    <submittedName>
        <fullName evidence="3">HTH-type transcriptional regulator PgrR</fullName>
    </submittedName>
</protein>
<feature type="domain" description="LysR substrate-binding" evidence="2">
    <location>
        <begin position="5"/>
        <end position="101"/>
    </location>
</feature>
<dbReference type="GO" id="GO:0043565">
    <property type="term" value="F:sequence-specific DNA binding"/>
    <property type="evidence" value="ECO:0007669"/>
    <property type="project" value="TreeGrafter"/>
</dbReference>
<dbReference type="PANTHER" id="PTHR30537:SF1">
    <property type="entry name" value="HTH-TYPE TRANSCRIPTIONAL REGULATOR PGRR"/>
    <property type="match status" value="1"/>
</dbReference>
<comment type="similarity">
    <text evidence="1">Belongs to the LysR transcriptional regulatory family.</text>
</comment>
<dbReference type="InterPro" id="IPR005119">
    <property type="entry name" value="LysR_subst-bd"/>
</dbReference>
<dbReference type="EMBL" id="BPQO01000049">
    <property type="protein sequence ID" value="GJD92580.1"/>
    <property type="molecule type" value="Genomic_DNA"/>
</dbReference>
<dbReference type="SUPFAM" id="SSF53850">
    <property type="entry name" value="Periplasmic binding protein-like II"/>
    <property type="match status" value="1"/>
</dbReference>
<dbReference type="GO" id="GO:0006351">
    <property type="term" value="P:DNA-templated transcription"/>
    <property type="evidence" value="ECO:0007669"/>
    <property type="project" value="TreeGrafter"/>
</dbReference>
<evidence type="ECO:0000313" key="4">
    <source>
        <dbReference type="Proteomes" id="UP001055247"/>
    </source>
</evidence>
<dbReference type="InterPro" id="IPR058163">
    <property type="entry name" value="LysR-type_TF_proteobact-type"/>
</dbReference>
<evidence type="ECO:0000256" key="1">
    <source>
        <dbReference type="ARBA" id="ARBA00009437"/>
    </source>
</evidence>
<dbReference type="AlphaFoldDB" id="A0AAV5A0F4"/>
<dbReference type="PANTHER" id="PTHR30537">
    <property type="entry name" value="HTH-TYPE TRANSCRIPTIONAL REGULATOR"/>
    <property type="match status" value="1"/>
</dbReference>
<reference evidence="3" key="1">
    <citation type="journal article" date="2016" name="Front. Microbiol.">
        <title>Genome Sequence of the Piezophilic, Mesophilic Sulfate-Reducing Bacterium Desulfovibrio indicus J2T.</title>
        <authorList>
            <person name="Cao J."/>
            <person name="Maignien L."/>
            <person name="Shao Z."/>
            <person name="Alain K."/>
            <person name="Jebbar M."/>
        </authorList>
    </citation>
    <scope>NUCLEOTIDE SEQUENCE</scope>
    <source>
        <strain evidence="3">DSM 16372</strain>
    </source>
</reference>
<organism evidence="3 4">
    <name type="scientific">Methylobacterium hispanicum</name>
    <dbReference type="NCBI Taxonomy" id="270350"/>
    <lineage>
        <taxon>Bacteria</taxon>
        <taxon>Pseudomonadati</taxon>
        <taxon>Pseudomonadota</taxon>
        <taxon>Alphaproteobacteria</taxon>
        <taxon>Hyphomicrobiales</taxon>
        <taxon>Methylobacteriaceae</taxon>
        <taxon>Methylobacterium</taxon>
    </lineage>
</organism>
<evidence type="ECO:0000313" key="3">
    <source>
        <dbReference type="EMBL" id="GJD92580.1"/>
    </source>
</evidence>
<gene>
    <name evidence="3" type="primary">pgrR_4</name>
    <name evidence="3" type="ORF">BHAOGJBA_6135</name>
</gene>
<sequence>MFRRGAPARRPEDLTGHDCINLRLPTLGGLYAWEFEKDGRELRVRVKGQLVFNTASLVLKAALEGFGIAFFMEDAVRAHLEAGALVRVLEDWCPPFAGYHL</sequence>
<accession>A0AAV5A0F4</accession>